<evidence type="ECO:0000313" key="2">
    <source>
        <dbReference type="Proteomes" id="UP001300745"/>
    </source>
</evidence>
<dbReference type="Gene3D" id="3.20.20.30">
    <property type="entry name" value="Luciferase-like domain"/>
    <property type="match status" value="1"/>
</dbReference>
<dbReference type="EMBL" id="JAPJDO010000017">
    <property type="protein sequence ID" value="MCX2938758.1"/>
    <property type="molecule type" value="Genomic_DNA"/>
</dbReference>
<dbReference type="InterPro" id="IPR036661">
    <property type="entry name" value="Luciferase-like_sf"/>
</dbReference>
<organism evidence="1 2">
    <name type="scientific">Mycobacterium pinniadriaticum</name>
    <dbReference type="NCBI Taxonomy" id="2994102"/>
    <lineage>
        <taxon>Bacteria</taxon>
        <taxon>Bacillati</taxon>
        <taxon>Actinomycetota</taxon>
        <taxon>Actinomycetes</taxon>
        <taxon>Mycobacteriales</taxon>
        <taxon>Mycobacteriaceae</taxon>
        <taxon>Mycobacterium</taxon>
    </lineage>
</organism>
<protein>
    <submittedName>
        <fullName evidence="1">Uncharacterized protein</fullName>
    </submittedName>
</protein>
<name>A0ABT3SI02_9MYCO</name>
<evidence type="ECO:0000313" key="1">
    <source>
        <dbReference type="EMBL" id="MCX2938758.1"/>
    </source>
</evidence>
<dbReference type="RefSeq" id="WP_265998558.1">
    <property type="nucleotide sequence ID" value="NZ_JAPJDN010000017.1"/>
</dbReference>
<proteinExistence type="predicted"/>
<dbReference type="SUPFAM" id="SSF51679">
    <property type="entry name" value="Bacterial luciferase-like"/>
    <property type="match status" value="1"/>
</dbReference>
<sequence>MSEADIVIEHNRPLRLAVADGDLVWDDRVPVVRVRGVDLGDLARKSARVRRDQPDVDVVADIDVVIAAEAWAARAMTDADSSGTRERTMLYVGTPTGLAGLVADIHALGIADGAVLIPRGAGVAELIREAVLPVLQTMTVLPDFGPQARPA</sequence>
<keyword evidence="2" id="KW-1185">Reference proteome</keyword>
<comment type="caution">
    <text evidence="1">The sequence shown here is derived from an EMBL/GenBank/DDBJ whole genome shotgun (WGS) entry which is preliminary data.</text>
</comment>
<gene>
    <name evidence="1" type="ORF">ORI27_18825</name>
</gene>
<dbReference type="Proteomes" id="UP001300745">
    <property type="component" value="Unassembled WGS sequence"/>
</dbReference>
<reference evidence="1 2" key="1">
    <citation type="submission" date="2022-11" db="EMBL/GenBank/DDBJ databases">
        <title>Mycobacterium sp. nov.</title>
        <authorList>
            <person name="Papic B."/>
            <person name="Spicic S."/>
            <person name="Duvnjak S."/>
        </authorList>
    </citation>
    <scope>NUCLEOTIDE SEQUENCE [LARGE SCALE GENOMIC DNA]</scope>
    <source>
        <strain evidence="1 2">CVI_P4</strain>
    </source>
</reference>
<accession>A0ABT3SI02</accession>